<dbReference type="GeneID" id="78361151"/>
<dbReference type="GO" id="GO:0032259">
    <property type="term" value="P:methylation"/>
    <property type="evidence" value="ECO:0007669"/>
    <property type="project" value="UniProtKB-KW"/>
</dbReference>
<comment type="catalytic activity">
    <reaction evidence="1">
        <text>a 4-O-methyl-thymidine in DNA + L-cysteinyl-[protein] = a thymidine in DNA + S-methyl-L-cysteinyl-[protein]</text>
        <dbReference type="Rhea" id="RHEA:53428"/>
        <dbReference type="Rhea" id="RHEA-COMP:10131"/>
        <dbReference type="Rhea" id="RHEA-COMP:10132"/>
        <dbReference type="Rhea" id="RHEA-COMP:13555"/>
        <dbReference type="Rhea" id="RHEA-COMP:13556"/>
        <dbReference type="ChEBI" id="CHEBI:29950"/>
        <dbReference type="ChEBI" id="CHEBI:82612"/>
        <dbReference type="ChEBI" id="CHEBI:137386"/>
        <dbReference type="ChEBI" id="CHEBI:137387"/>
        <dbReference type="EC" id="2.1.1.63"/>
    </reaction>
</comment>
<keyword evidence="5" id="KW-0808">Transferase</keyword>
<dbReference type="PANTHER" id="PTHR10815:SF13">
    <property type="entry name" value="METHYLATED-DNA--PROTEIN-CYSTEINE METHYLTRANSFERASE"/>
    <property type="match status" value="1"/>
</dbReference>
<evidence type="ECO:0000256" key="5">
    <source>
        <dbReference type="ARBA" id="ARBA00022679"/>
    </source>
</evidence>
<proteinExistence type="inferred from homology"/>
<dbReference type="EC" id="2.1.1.63" evidence="3"/>
<evidence type="ECO:0000256" key="2">
    <source>
        <dbReference type="ARBA" id="ARBA00008711"/>
    </source>
</evidence>
<dbReference type="InterPro" id="IPR036217">
    <property type="entry name" value="MethylDNA_cys_MeTrfase_DNAb"/>
</dbReference>
<dbReference type="SUPFAM" id="SSF53155">
    <property type="entry name" value="Methylated DNA-protein cysteine methyltransferase domain"/>
    <property type="match status" value="1"/>
</dbReference>
<dbReference type="PROSITE" id="PS00374">
    <property type="entry name" value="MGMT"/>
    <property type="match status" value="1"/>
</dbReference>
<dbReference type="CDD" id="cd06445">
    <property type="entry name" value="ATase"/>
    <property type="match status" value="1"/>
</dbReference>
<dbReference type="AlphaFoldDB" id="A0A227KE23"/>
<dbReference type="InterPro" id="IPR001497">
    <property type="entry name" value="MethylDNA_cys_MeTrfase_AS"/>
</dbReference>
<reference evidence="12" key="1">
    <citation type="submission" date="2017-05" db="EMBL/GenBank/DDBJ databases">
        <title>Improved OligoMM genomes.</title>
        <authorList>
            <person name="Garzetti D."/>
        </authorList>
    </citation>
    <scope>NUCLEOTIDE SEQUENCE [LARGE SCALE GENOMIC DNA]</scope>
    <source>
        <strain evidence="12">YL45</strain>
    </source>
</reference>
<dbReference type="InterPro" id="IPR036388">
    <property type="entry name" value="WH-like_DNA-bd_sf"/>
</dbReference>
<accession>A0A227KE23</accession>
<organism evidence="11 12">
    <name type="scientific">Turicimonas muris</name>
    <dbReference type="NCBI Taxonomy" id="1796652"/>
    <lineage>
        <taxon>Bacteria</taxon>
        <taxon>Pseudomonadati</taxon>
        <taxon>Pseudomonadota</taxon>
        <taxon>Betaproteobacteria</taxon>
        <taxon>Burkholderiales</taxon>
        <taxon>Sutterellaceae</taxon>
        <taxon>Turicimonas</taxon>
    </lineage>
</organism>
<dbReference type="NCBIfam" id="TIGR00589">
    <property type="entry name" value="ogt"/>
    <property type="match status" value="1"/>
</dbReference>
<dbReference type="Gene3D" id="3.30.160.70">
    <property type="entry name" value="Methylated DNA-protein cysteine methyltransferase domain"/>
    <property type="match status" value="1"/>
</dbReference>
<evidence type="ECO:0000256" key="6">
    <source>
        <dbReference type="ARBA" id="ARBA00022763"/>
    </source>
</evidence>
<keyword evidence="6" id="KW-0227">DNA damage</keyword>
<gene>
    <name evidence="11" type="ORF">ADH67_11395</name>
</gene>
<dbReference type="InterPro" id="IPR036631">
    <property type="entry name" value="MGMT_N_sf"/>
</dbReference>
<dbReference type="GO" id="GO:0003908">
    <property type="term" value="F:methylated-DNA-[protein]-cysteine S-methyltransferase activity"/>
    <property type="evidence" value="ECO:0007669"/>
    <property type="project" value="UniProtKB-EC"/>
</dbReference>
<dbReference type="PANTHER" id="PTHR10815">
    <property type="entry name" value="METHYLATED-DNA--PROTEIN-CYSTEINE METHYLTRANSFERASE"/>
    <property type="match status" value="1"/>
</dbReference>
<dbReference type="Pfam" id="PF02870">
    <property type="entry name" value="Methyltransf_1N"/>
    <property type="match status" value="1"/>
</dbReference>
<keyword evidence="7" id="KW-0234">DNA repair</keyword>
<keyword evidence="4" id="KW-0489">Methyltransferase</keyword>
<comment type="catalytic activity">
    <reaction evidence="8">
        <text>a 6-O-methyl-2'-deoxyguanosine in DNA + L-cysteinyl-[protein] = S-methyl-L-cysteinyl-[protein] + a 2'-deoxyguanosine in DNA</text>
        <dbReference type="Rhea" id="RHEA:24000"/>
        <dbReference type="Rhea" id="RHEA-COMP:10131"/>
        <dbReference type="Rhea" id="RHEA-COMP:10132"/>
        <dbReference type="Rhea" id="RHEA-COMP:11367"/>
        <dbReference type="Rhea" id="RHEA-COMP:11368"/>
        <dbReference type="ChEBI" id="CHEBI:29950"/>
        <dbReference type="ChEBI" id="CHEBI:82612"/>
        <dbReference type="ChEBI" id="CHEBI:85445"/>
        <dbReference type="ChEBI" id="CHEBI:85448"/>
        <dbReference type="EC" id="2.1.1.63"/>
    </reaction>
</comment>
<evidence type="ECO:0000256" key="4">
    <source>
        <dbReference type="ARBA" id="ARBA00022603"/>
    </source>
</evidence>
<dbReference type="GO" id="GO:0006281">
    <property type="term" value="P:DNA repair"/>
    <property type="evidence" value="ECO:0007669"/>
    <property type="project" value="UniProtKB-KW"/>
</dbReference>
<dbReference type="Proteomes" id="UP000214610">
    <property type="component" value="Unassembled WGS sequence"/>
</dbReference>
<evidence type="ECO:0000313" key="11">
    <source>
        <dbReference type="EMBL" id="OXE45542.1"/>
    </source>
</evidence>
<dbReference type="InterPro" id="IPR014048">
    <property type="entry name" value="MethylDNA_cys_MeTrfase_DNA-bd"/>
</dbReference>
<dbReference type="EMBL" id="NHMP01000009">
    <property type="protein sequence ID" value="OXE45542.1"/>
    <property type="molecule type" value="Genomic_DNA"/>
</dbReference>
<evidence type="ECO:0000256" key="1">
    <source>
        <dbReference type="ARBA" id="ARBA00001286"/>
    </source>
</evidence>
<feature type="domain" description="Methylated-DNA-[protein]-cysteine S-methyltransferase DNA binding" evidence="9">
    <location>
        <begin position="86"/>
        <end position="164"/>
    </location>
</feature>
<evidence type="ECO:0000256" key="7">
    <source>
        <dbReference type="ARBA" id="ARBA00023204"/>
    </source>
</evidence>
<evidence type="ECO:0000256" key="8">
    <source>
        <dbReference type="ARBA" id="ARBA00049348"/>
    </source>
</evidence>
<sequence>MIKLKKYFLAQGHELALGELDGKLCLSDWIYSKNIKKKAQTLAKTYKTSYQYTDTPLLNEAAKQLDQYFIGRRKVFELPLLLTGTEFQNQVWQMLQNIPYGELWSYKHLAARMGNPEKFRAVANANGKNPLPFIIPCHRVIANNGTLGGYSLGTELKQFLINMEFDAENYEFNLTGE</sequence>
<evidence type="ECO:0000259" key="9">
    <source>
        <dbReference type="Pfam" id="PF01035"/>
    </source>
</evidence>
<evidence type="ECO:0000256" key="3">
    <source>
        <dbReference type="ARBA" id="ARBA00011918"/>
    </source>
</evidence>
<dbReference type="RefSeq" id="WP_084081599.1">
    <property type="nucleotide sequence ID" value="NZ_CAJTBZ010000020.1"/>
</dbReference>
<dbReference type="InterPro" id="IPR008332">
    <property type="entry name" value="MethylG_MeTrfase_N"/>
</dbReference>
<dbReference type="Gene3D" id="1.10.10.10">
    <property type="entry name" value="Winged helix-like DNA-binding domain superfamily/Winged helix DNA-binding domain"/>
    <property type="match status" value="1"/>
</dbReference>
<feature type="domain" description="Methylguanine DNA methyltransferase ribonuclease-like" evidence="10">
    <location>
        <begin position="47"/>
        <end position="81"/>
    </location>
</feature>
<dbReference type="FunFam" id="1.10.10.10:FF:000214">
    <property type="entry name" value="Methylated-DNA--protein-cysteine methyltransferase"/>
    <property type="match status" value="1"/>
</dbReference>
<dbReference type="Pfam" id="PF01035">
    <property type="entry name" value="DNA_binding_1"/>
    <property type="match status" value="1"/>
</dbReference>
<name>A0A227KE23_9BURK</name>
<evidence type="ECO:0000313" key="12">
    <source>
        <dbReference type="Proteomes" id="UP000214610"/>
    </source>
</evidence>
<dbReference type="SUPFAM" id="SSF46767">
    <property type="entry name" value="Methylated DNA-protein cysteine methyltransferase, C-terminal domain"/>
    <property type="match status" value="1"/>
</dbReference>
<comment type="caution">
    <text evidence="11">The sequence shown here is derived from an EMBL/GenBank/DDBJ whole genome shotgun (WGS) entry which is preliminary data.</text>
</comment>
<keyword evidence="12" id="KW-1185">Reference proteome</keyword>
<protein>
    <recommendedName>
        <fullName evidence="3">methylated-DNA--[protein]-cysteine S-methyltransferase</fullName>
        <ecNumber evidence="3">2.1.1.63</ecNumber>
    </recommendedName>
</protein>
<evidence type="ECO:0000259" key="10">
    <source>
        <dbReference type="Pfam" id="PF02870"/>
    </source>
</evidence>
<comment type="similarity">
    <text evidence="2">Belongs to the MGMT family.</text>
</comment>